<reference evidence="2" key="2">
    <citation type="submission" date="2024-04" db="EMBL/GenBank/DDBJ databases">
        <authorList>
            <person name="Chen Y."/>
            <person name="Shah S."/>
            <person name="Dougan E. K."/>
            <person name="Thang M."/>
            <person name="Chan C."/>
        </authorList>
    </citation>
    <scope>NUCLEOTIDE SEQUENCE [LARGE SCALE GENOMIC DNA]</scope>
</reference>
<dbReference type="Proteomes" id="UP001152797">
    <property type="component" value="Unassembled WGS sequence"/>
</dbReference>
<organism evidence="1">
    <name type="scientific">Cladocopium goreaui</name>
    <dbReference type="NCBI Taxonomy" id="2562237"/>
    <lineage>
        <taxon>Eukaryota</taxon>
        <taxon>Sar</taxon>
        <taxon>Alveolata</taxon>
        <taxon>Dinophyceae</taxon>
        <taxon>Suessiales</taxon>
        <taxon>Symbiodiniaceae</taxon>
        <taxon>Cladocopium</taxon>
    </lineage>
</organism>
<accession>A0A9P1DSV2</accession>
<keyword evidence="3" id="KW-1185">Reference proteome</keyword>
<dbReference type="EMBL" id="CAMXCT010006511">
    <property type="protein sequence ID" value="CAI4015030.1"/>
    <property type="molecule type" value="Genomic_DNA"/>
</dbReference>
<dbReference type="AlphaFoldDB" id="A0A9P1DSV2"/>
<proteinExistence type="predicted"/>
<name>A0A9P1DSV2_9DINO</name>
<evidence type="ECO:0000313" key="2">
    <source>
        <dbReference type="EMBL" id="CAL1168405.1"/>
    </source>
</evidence>
<reference evidence="1" key="1">
    <citation type="submission" date="2022-10" db="EMBL/GenBank/DDBJ databases">
        <authorList>
            <person name="Chen Y."/>
            <person name="Dougan E. K."/>
            <person name="Chan C."/>
            <person name="Rhodes N."/>
            <person name="Thang M."/>
        </authorList>
    </citation>
    <scope>NUCLEOTIDE SEQUENCE</scope>
</reference>
<protein>
    <submittedName>
        <fullName evidence="1">Uncharacterized protein</fullName>
    </submittedName>
</protein>
<sequence>MQNDKFEIYHAQDEKFAALEGLLMEEKRPSKSKDKGATDKSKLESRFDSKGRTLDLSLESSAKGLLEEKASKLVFCGIQPLYVADLALYHQIALMQRTFPVRLSRWGESMQQAQDNADVEKFVKSTEGESSSMKQLRLSRPRKIYVDEV</sequence>
<dbReference type="EMBL" id="CAMXCT020006511">
    <property type="protein sequence ID" value="CAL1168405.1"/>
    <property type="molecule type" value="Genomic_DNA"/>
</dbReference>
<evidence type="ECO:0000313" key="3">
    <source>
        <dbReference type="Proteomes" id="UP001152797"/>
    </source>
</evidence>
<dbReference type="EMBL" id="CAMXCT030006511">
    <property type="protein sequence ID" value="CAL4802342.1"/>
    <property type="molecule type" value="Genomic_DNA"/>
</dbReference>
<dbReference type="OrthoDB" id="10630289at2759"/>
<evidence type="ECO:0000313" key="1">
    <source>
        <dbReference type="EMBL" id="CAI4015030.1"/>
    </source>
</evidence>
<gene>
    <name evidence="1" type="ORF">C1SCF055_LOCUS39884</name>
</gene>
<comment type="caution">
    <text evidence="1">The sequence shown here is derived from an EMBL/GenBank/DDBJ whole genome shotgun (WGS) entry which is preliminary data.</text>
</comment>